<reference evidence="2 3" key="1">
    <citation type="submission" date="2019-02" db="EMBL/GenBank/DDBJ databases">
        <title>Deep-cultivation of Planctomycetes and their phenomic and genomic characterization uncovers novel biology.</title>
        <authorList>
            <person name="Wiegand S."/>
            <person name="Jogler M."/>
            <person name="Boedeker C."/>
            <person name="Pinto D."/>
            <person name="Vollmers J."/>
            <person name="Rivas-Marin E."/>
            <person name="Kohn T."/>
            <person name="Peeters S.H."/>
            <person name="Heuer A."/>
            <person name="Rast P."/>
            <person name="Oberbeckmann S."/>
            <person name="Bunk B."/>
            <person name="Jeske O."/>
            <person name="Meyerdierks A."/>
            <person name="Storesund J.E."/>
            <person name="Kallscheuer N."/>
            <person name="Luecker S."/>
            <person name="Lage O.M."/>
            <person name="Pohl T."/>
            <person name="Merkel B.J."/>
            <person name="Hornburger P."/>
            <person name="Mueller R.-W."/>
            <person name="Bruemmer F."/>
            <person name="Labrenz M."/>
            <person name="Spormann A.M."/>
            <person name="Op Den Camp H."/>
            <person name="Overmann J."/>
            <person name="Amann R."/>
            <person name="Jetten M.S.M."/>
            <person name="Mascher T."/>
            <person name="Medema M.H."/>
            <person name="Devos D.P."/>
            <person name="Kaster A.-K."/>
            <person name="Ovreas L."/>
            <person name="Rohde M."/>
            <person name="Galperin M.Y."/>
            <person name="Jogler C."/>
        </authorList>
    </citation>
    <scope>NUCLEOTIDE SEQUENCE [LARGE SCALE GENOMIC DNA]</scope>
    <source>
        <strain evidence="2 3">Q31b</strain>
    </source>
</reference>
<evidence type="ECO:0000256" key="1">
    <source>
        <dbReference type="SAM" id="Phobius"/>
    </source>
</evidence>
<keyword evidence="1" id="KW-1133">Transmembrane helix</keyword>
<evidence type="ECO:0000313" key="2">
    <source>
        <dbReference type="EMBL" id="TWU45018.1"/>
    </source>
</evidence>
<feature type="transmembrane region" description="Helical" evidence="1">
    <location>
        <begin position="42"/>
        <end position="61"/>
    </location>
</feature>
<keyword evidence="3" id="KW-1185">Reference proteome</keyword>
<evidence type="ECO:0000313" key="3">
    <source>
        <dbReference type="Proteomes" id="UP000315471"/>
    </source>
</evidence>
<dbReference type="Proteomes" id="UP000315471">
    <property type="component" value="Unassembled WGS sequence"/>
</dbReference>
<organism evidence="2 3">
    <name type="scientific">Novipirellula aureliae</name>
    <dbReference type="NCBI Taxonomy" id="2527966"/>
    <lineage>
        <taxon>Bacteria</taxon>
        <taxon>Pseudomonadati</taxon>
        <taxon>Planctomycetota</taxon>
        <taxon>Planctomycetia</taxon>
        <taxon>Pirellulales</taxon>
        <taxon>Pirellulaceae</taxon>
        <taxon>Novipirellula</taxon>
    </lineage>
</organism>
<proteinExistence type="predicted"/>
<name>A0A5C6E879_9BACT</name>
<sequence length="64" mass="6978">MLLLMMLDLDVSSPVEEGEVLEAARVGKAERATERQVEQPRLLGLLVLIAAFFVAILLRSLSVG</sequence>
<keyword evidence="1" id="KW-0812">Transmembrane</keyword>
<comment type="caution">
    <text evidence="2">The sequence shown here is derived from an EMBL/GenBank/DDBJ whole genome shotgun (WGS) entry which is preliminary data.</text>
</comment>
<dbReference type="AlphaFoldDB" id="A0A5C6E879"/>
<dbReference type="RefSeq" id="WP_146597814.1">
    <property type="nucleotide sequence ID" value="NZ_SJPY01000001.1"/>
</dbReference>
<keyword evidence="1" id="KW-0472">Membrane</keyword>
<accession>A0A5C6E879</accession>
<dbReference type="EMBL" id="SJPY01000001">
    <property type="protein sequence ID" value="TWU45018.1"/>
    <property type="molecule type" value="Genomic_DNA"/>
</dbReference>
<protein>
    <submittedName>
        <fullName evidence="2">Uncharacterized protein</fullName>
    </submittedName>
</protein>
<gene>
    <name evidence="2" type="ORF">Q31b_01890</name>
</gene>